<sequence length="362" mass="37129">MAVTSIKPGGAGPLTTVFTTPDFCAASAWNDVGTPPLSSSICMPPDGWTEYWNSRAGFFSPAICPKGYTRGCTIPTDLATGMSLGGPLTASAGETGHICCPTGYTCFPGDSLTEPWPYSKCQATAPTTYETSNEATSVFLTTTSQLVYAIQVRWRESDLPQLETNPTVYGQIMTATATASAASRSTAAATATSTNPADGGDDGGGGGGDSGDGGRLSTGAQIGIIVGAVAGVIALAVGAYLLWRRREDRKRHRLLSQTAPEEEMKPGSNSSYRHISEDHQHQHLAVPHADTAGNSPVSPLSPAAGPPPSTAATEMHGSTAFAAELPGSQVFPVEAPAGNAVIAELPGDHAVFEKDTGTGGKA</sequence>
<name>A0A1J9RQN3_9PEZI</name>
<dbReference type="RefSeq" id="XP_020126121.1">
    <property type="nucleotide sequence ID" value="XM_020278785.1"/>
</dbReference>
<dbReference type="GeneID" id="31019046"/>
<comment type="caution">
    <text evidence="3">The sequence shown here is derived from an EMBL/GenBank/DDBJ whole genome shotgun (WGS) entry which is preliminary data.</text>
</comment>
<feature type="compositionally biased region" description="Gly residues" evidence="1">
    <location>
        <begin position="202"/>
        <end position="214"/>
    </location>
</feature>
<feature type="region of interest" description="Disordered" evidence="1">
    <location>
        <begin position="289"/>
        <end position="314"/>
    </location>
</feature>
<organism evidence="3 4">
    <name type="scientific">Diplodia corticola</name>
    <dbReference type="NCBI Taxonomy" id="236234"/>
    <lineage>
        <taxon>Eukaryota</taxon>
        <taxon>Fungi</taxon>
        <taxon>Dikarya</taxon>
        <taxon>Ascomycota</taxon>
        <taxon>Pezizomycotina</taxon>
        <taxon>Dothideomycetes</taxon>
        <taxon>Dothideomycetes incertae sedis</taxon>
        <taxon>Botryosphaeriales</taxon>
        <taxon>Botryosphaeriaceae</taxon>
        <taxon>Diplodia</taxon>
    </lineage>
</organism>
<reference evidence="3 4" key="1">
    <citation type="submission" date="2016-10" db="EMBL/GenBank/DDBJ databases">
        <title>Proteomics and genomics reveal pathogen-plant mechanisms compatible with a hemibiotrophic lifestyle of Diplodia corticola.</title>
        <authorList>
            <person name="Fernandes I."/>
            <person name="De Jonge R."/>
            <person name="Van De Peer Y."/>
            <person name="Devreese B."/>
            <person name="Alves A."/>
            <person name="Esteves A.C."/>
        </authorList>
    </citation>
    <scope>NUCLEOTIDE SEQUENCE [LARGE SCALE GENOMIC DNA]</scope>
    <source>
        <strain evidence="3 4">CBS 112549</strain>
    </source>
</reference>
<evidence type="ECO:0000313" key="4">
    <source>
        <dbReference type="Proteomes" id="UP000183809"/>
    </source>
</evidence>
<keyword evidence="2" id="KW-1133">Transmembrane helix</keyword>
<dbReference type="EMBL" id="MNUE01000071">
    <property type="protein sequence ID" value="OJD29861.1"/>
    <property type="molecule type" value="Genomic_DNA"/>
</dbReference>
<feature type="transmembrane region" description="Helical" evidence="2">
    <location>
        <begin position="222"/>
        <end position="243"/>
    </location>
</feature>
<feature type="region of interest" description="Disordered" evidence="1">
    <location>
        <begin position="186"/>
        <end position="214"/>
    </location>
</feature>
<proteinExistence type="predicted"/>
<dbReference type="Proteomes" id="UP000183809">
    <property type="component" value="Unassembled WGS sequence"/>
</dbReference>
<keyword evidence="2" id="KW-0812">Transmembrane</keyword>
<keyword evidence="2" id="KW-0472">Membrane</keyword>
<dbReference type="OrthoDB" id="4770059at2759"/>
<protein>
    <submittedName>
        <fullName evidence="3">Cg16707-like protein</fullName>
    </submittedName>
</protein>
<gene>
    <name evidence="3" type="ORF">BKCO1_7100030</name>
</gene>
<evidence type="ECO:0000256" key="2">
    <source>
        <dbReference type="SAM" id="Phobius"/>
    </source>
</evidence>
<keyword evidence="4" id="KW-1185">Reference proteome</keyword>
<evidence type="ECO:0000256" key="1">
    <source>
        <dbReference type="SAM" id="MobiDB-lite"/>
    </source>
</evidence>
<accession>A0A1J9RQN3</accession>
<dbReference type="AlphaFoldDB" id="A0A1J9RQN3"/>
<dbReference type="STRING" id="236234.A0A1J9RQN3"/>
<evidence type="ECO:0000313" key="3">
    <source>
        <dbReference type="EMBL" id="OJD29861.1"/>
    </source>
</evidence>